<feature type="transmembrane region" description="Helical" evidence="15">
    <location>
        <begin position="589"/>
        <end position="609"/>
    </location>
</feature>
<dbReference type="GO" id="GO:0006488">
    <property type="term" value="P:dolichol-linked oligosaccharide biosynthetic process"/>
    <property type="evidence" value="ECO:0007669"/>
    <property type="project" value="InterPro"/>
</dbReference>
<organism evidence="16 17">
    <name type="scientific">Stachybotrys elegans</name>
    <dbReference type="NCBI Taxonomy" id="80388"/>
    <lineage>
        <taxon>Eukaryota</taxon>
        <taxon>Fungi</taxon>
        <taxon>Dikarya</taxon>
        <taxon>Ascomycota</taxon>
        <taxon>Pezizomycotina</taxon>
        <taxon>Sordariomycetes</taxon>
        <taxon>Hypocreomycetidae</taxon>
        <taxon>Hypocreales</taxon>
        <taxon>Stachybotryaceae</taxon>
        <taxon>Stachybotrys</taxon>
    </lineage>
</organism>
<keyword evidence="8 15" id="KW-0812">Transmembrane</keyword>
<evidence type="ECO:0000256" key="14">
    <source>
        <dbReference type="ARBA" id="ARBA00048064"/>
    </source>
</evidence>
<feature type="transmembrane region" description="Helical" evidence="15">
    <location>
        <begin position="361"/>
        <end position="386"/>
    </location>
</feature>
<comment type="catalytic activity">
    <reaction evidence="14">
        <text>an alpha-D-Glc-(1-&gt;3)-alpha-D-Glc-(1-&gt;3)-alpha-D-Man-(1-&gt;2)-alpha-D-Man-(1-&gt;2)-alpha-D-Man-(1-&gt;3)-[alpha-D-Man-(1-&gt;2)-alpha-D-Man-(1-&gt;3)-[alpha-D-Man-(1-&gt;2)-alpha-D-Man-(1-&gt;6)]-alpha-D-Man-(1-&gt;6)]-beta-D-Man-(1-&gt;4)-beta-D-GlcNAc-(1-&gt;4)-alpha-D-GlcNAc-diphospho-di-trans,poly-cis-dolichol + a di-trans,poly-cis-dolichyl beta-D-glucosyl phosphate = a alpha-D-Glc-(1-&gt;2)-alpha-D-Glc-(1-&gt;3)-alpha-D-Glc-(1-&gt;3)-alpha-D-Man-(1-&gt;2)-alpha-D-Man-(1-&gt;2)-alpha-D-Man-(1-&gt;3)-[alpha-D-Man-(1-&gt;2)-alpha-D-Man-(1-&gt;3)-[alpha-D-Man-(1-&gt;2)-alpha-D-Man-(1-&gt;6)]-alpha-D-Man-(1-&gt;6)]-beta-D-Man-(1-&gt;4)-beta-D-GlcNAc-(1-&gt;4)-alpha-D-GlcNAc-diphospho-di-trans,poly-cis-dolichol + a di-trans,poly-cis-dolichyl phosphate + H(+)</text>
        <dbReference type="Rhea" id="RHEA:29543"/>
        <dbReference type="Rhea" id="RHEA-COMP:19498"/>
        <dbReference type="Rhea" id="RHEA-COMP:19502"/>
        <dbReference type="Rhea" id="RHEA-COMP:19512"/>
        <dbReference type="Rhea" id="RHEA-COMP:19522"/>
        <dbReference type="ChEBI" id="CHEBI:15378"/>
        <dbReference type="ChEBI" id="CHEBI:57525"/>
        <dbReference type="ChEBI" id="CHEBI:57683"/>
        <dbReference type="ChEBI" id="CHEBI:132522"/>
        <dbReference type="ChEBI" id="CHEBI:132523"/>
        <dbReference type="EC" id="2.4.1.256"/>
    </reaction>
    <physiologicalReaction direction="left-to-right" evidence="14">
        <dbReference type="Rhea" id="RHEA:29544"/>
    </physiologicalReaction>
</comment>
<feature type="transmembrane region" description="Helical" evidence="15">
    <location>
        <begin position="194"/>
        <end position="212"/>
    </location>
</feature>
<comment type="function">
    <text evidence="13">Dol-P-Glc:Glc(2)Man(9)GlcNAc(2)-PP-Dol alpha-1,2-glucosyltransferase that operates in the biosynthetic pathway of dolichol-linked oligosaccharides, the glycan precursors employed in protein asparagine (N)-glycosylation. The assembly of dolichol-linked oligosaccharides begins on the cytosolic side of the endoplasmic reticulum membrane and finishes in its lumen. The sequential addition of sugars to dolichol pyrophosphate produces dolichol-linked oligosaccharides containing fourteen sugars, including two GlcNAcs, nine mannoses and three glucoses. Once assembled, the oligosaccharide is transferred from the lipid to nascent proteins by oligosaccharyltransferases. In the lumen of the endoplasmic reticulum, adds the third and last glucose residue from dolichyl phosphate glucose (Dol-P-Glc) onto the lipid-linked oligosaccharide intermediate Glc(2)Man(9)GlcNAc(2)-PP-Dol to produce Glc(3)Man(9)GlcNAc(2)-PP-Dol.</text>
</comment>
<evidence type="ECO:0000313" key="16">
    <source>
        <dbReference type="EMBL" id="KAH7312421.1"/>
    </source>
</evidence>
<sequence>MDDHITQHEEPSTSILGLPSGLLAIIPLYVWAFAQLSDASKPLNWAFGGCLAAAAASWLRLVSAFVPEAYLDEFFHIPQAQKYCQGRFREWDDKITTPPGLYLISSFPRTLMRSIGAGADNVCDESTLRSLNTVGLLLLSLLAMLCRQQLEGLLQHGIPLANIGVRSQYSAHTALNIALFPVLFFFSGLYYTDVMSTVVVMLAFLLHLYRVSGRPNSVRSDISVVFLGLSSLLMRQTNVFWSVVFLGGLETAHAVKSLQPERAERPEITTLWGQLKYSAWRYSLGDVHDPPLNLAYIDDMFFCLASLALAAAFNPLRVARQIWPYIAVLLCFGAFVVWNGGVVLGDKSNHVATIHLTQMLYIWPFFAFFSLPMILPAVYSTLATVLSGQYKKLGRSNLEGTDVATSESSTTKAEPAKKRDLKSSNVLMLVNYLLENPFFVVIIPVLASILIALAIVRFNTIIHPFTLADNRHYMFYIFRYTIRRGQMVRLLLAIPYVICQRMVWSTLAGCCSQKPFAALIRDNKSGTPLVKETRPSINRPVWVPGQPEQTYDETPELEEIRAALKEEKSYAWVLKQAYGKKPLRFSTPAVATSTGLIFMLATALSLITAPLVEPRYFIIPWVIWRLLLPAWWPHDHGFLSPRISAAFRSSWMGHIFAPFEAYDPRLILETVWLVAVNLVTGYIFLYHPYVWKSEDGSVLDGGRLQRFMW</sequence>
<name>A0A8K0WNM5_9HYPO</name>
<dbReference type="AlphaFoldDB" id="A0A8K0WNM5"/>
<gene>
    <name evidence="16" type="ORF">B0I35DRAFT_436955</name>
</gene>
<evidence type="ECO:0000256" key="15">
    <source>
        <dbReference type="SAM" id="Phobius"/>
    </source>
</evidence>
<protein>
    <recommendedName>
        <fullName evidence="5">Dol-P-Glc:Glc(2)Man(9)GlcNAc(2)-PP-Dol alpha-1,2-glucosyltransferase</fullName>
        <ecNumber evidence="4">2.4.1.256</ecNumber>
    </recommendedName>
    <alternativeName>
        <fullName evidence="12">Asparagine-linked glycosylation protein 10</fullName>
    </alternativeName>
</protein>
<dbReference type="OrthoDB" id="4769at2759"/>
<feature type="transmembrane region" description="Helical" evidence="15">
    <location>
        <begin position="322"/>
        <end position="341"/>
    </location>
</feature>
<reference evidence="16" key="1">
    <citation type="journal article" date="2021" name="Nat. Commun.">
        <title>Genetic determinants of endophytism in the Arabidopsis root mycobiome.</title>
        <authorList>
            <person name="Mesny F."/>
            <person name="Miyauchi S."/>
            <person name="Thiergart T."/>
            <person name="Pickel B."/>
            <person name="Atanasova L."/>
            <person name="Karlsson M."/>
            <person name="Huettel B."/>
            <person name="Barry K.W."/>
            <person name="Haridas S."/>
            <person name="Chen C."/>
            <person name="Bauer D."/>
            <person name="Andreopoulos W."/>
            <person name="Pangilinan J."/>
            <person name="LaButti K."/>
            <person name="Riley R."/>
            <person name="Lipzen A."/>
            <person name="Clum A."/>
            <person name="Drula E."/>
            <person name="Henrissat B."/>
            <person name="Kohler A."/>
            <person name="Grigoriev I.V."/>
            <person name="Martin F.M."/>
            <person name="Hacquard S."/>
        </authorList>
    </citation>
    <scope>NUCLEOTIDE SEQUENCE</scope>
    <source>
        <strain evidence="16">MPI-CAGE-CH-0235</strain>
    </source>
</reference>
<evidence type="ECO:0000256" key="5">
    <source>
        <dbReference type="ARBA" id="ARBA00018512"/>
    </source>
</evidence>
<evidence type="ECO:0000256" key="13">
    <source>
        <dbReference type="ARBA" id="ARBA00044727"/>
    </source>
</evidence>
<feature type="transmembrane region" description="Helical" evidence="15">
    <location>
        <begin position="666"/>
        <end position="685"/>
    </location>
</feature>
<evidence type="ECO:0000256" key="6">
    <source>
        <dbReference type="ARBA" id="ARBA00022676"/>
    </source>
</evidence>
<accession>A0A8K0WNM5</accession>
<feature type="transmembrane region" description="Helical" evidence="15">
    <location>
        <begin position="224"/>
        <end position="249"/>
    </location>
</feature>
<feature type="transmembrane region" description="Helical" evidence="15">
    <location>
        <begin position="12"/>
        <end position="33"/>
    </location>
</feature>
<evidence type="ECO:0000256" key="12">
    <source>
        <dbReference type="ARBA" id="ARBA00032069"/>
    </source>
</evidence>
<dbReference type="PANTHER" id="PTHR12989">
    <property type="entry name" value="ALPHA-1,2-GLUCOSYLTRANSFERASE ALG10"/>
    <property type="match status" value="1"/>
</dbReference>
<keyword evidence="6" id="KW-0328">Glycosyltransferase</keyword>
<dbReference type="UniPathway" id="UPA00378"/>
<comment type="similarity">
    <text evidence="3">Belongs to the ALG10 glucosyltransferase family.</text>
</comment>
<evidence type="ECO:0000256" key="10">
    <source>
        <dbReference type="ARBA" id="ARBA00022989"/>
    </source>
</evidence>
<evidence type="ECO:0000256" key="4">
    <source>
        <dbReference type="ARBA" id="ARBA00011967"/>
    </source>
</evidence>
<feature type="transmembrane region" description="Helical" evidence="15">
    <location>
        <begin position="45"/>
        <end position="66"/>
    </location>
</feature>
<feature type="transmembrane region" description="Helical" evidence="15">
    <location>
        <begin position="438"/>
        <end position="458"/>
    </location>
</feature>
<dbReference type="EC" id="2.4.1.256" evidence="4"/>
<evidence type="ECO:0000256" key="2">
    <source>
        <dbReference type="ARBA" id="ARBA00004922"/>
    </source>
</evidence>
<dbReference type="GO" id="GO:0005789">
    <property type="term" value="C:endoplasmic reticulum membrane"/>
    <property type="evidence" value="ECO:0007669"/>
    <property type="project" value="UniProtKB-SubCell"/>
</dbReference>
<dbReference type="Proteomes" id="UP000813444">
    <property type="component" value="Unassembled WGS sequence"/>
</dbReference>
<evidence type="ECO:0000256" key="8">
    <source>
        <dbReference type="ARBA" id="ARBA00022692"/>
    </source>
</evidence>
<dbReference type="Pfam" id="PF04922">
    <property type="entry name" value="DIE2_ALG10"/>
    <property type="match status" value="1"/>
</dbReference>
<keyword evidence="17" id="KW-1185">Reference proteome</keyword>
<comment type="pathway">
    <text evidence="2">Protein modification; protein glycosylation.</text>
</comment>
<keyword evidence="10 15" id="KW-1133">Transmembrane helix</keyword>
<evidence type="ECO:0000256" key="11">
    <source>
        <dbReference type="ARBA" id="ARBA00023136"/>
    </source>
</evidence>
<dbReference type="GO" id="GO:0106073">
    <property type="term" value="F:dolichyl pyrophosphate Glc2Man9GlcNAc2 alpha-1,2-glucosyltransferase activity"/>
    <property type="evidence" value="ECO:0007669"/>
    <property type="project" value="UniProtKB-EC"/>
</dbReference>
<evidence type="ECO:0000256" key="3">
    <source>
        <dbReference type="ARBA" id="ARBA00010600"/>
    </source>
</evidence>
<dbReference type="InterPro" id="IPR016900">
    <property type="entry name" value="Alg10"/>
</dbReference>
<evidence type="ECO:0000313" key="17">
    <source>
        <dbReference type="Proteomes" id="UP000813444"/>
    </source>
</evidence>
<proteinExistence type="inferred from homology"/>
<comment type="caution">
    <text evidence="16">The sequence shown here is derived from an EMBL/GenBank/DDBJ whole genome shotgun (WGS) entry which is preliminary data.</text>
</comment>
<evidence type="ECO:0000256" key="7">
    <source>
        <dbReference type="ARBA" id="ARBA00022679"/>
    </source>
</evidence>
<feature type="transmembrane region" description="Helical" evidence="15">
    <location>
        <begin position="294"/>
        <end position="313"/>
    </location>
</feature>
<keyword evidence="9" id="KW-0256">Endoplasmic reticulum</keyword>
<evidence type="ECO:0000256" key="1">
    <source>
        <dbReference type="ARBA" id="ARBA00004477"/>
    </source>
</evidence>
<dbReference type="PANTHER" id="PTHR12989:SF10">
    <property type="entry name" value="DOL-P-GLC:GLC(2)MAN(9)GLCNAC(2)-PP-DOL ALPHA-1,2-GLUCOSYLTRANSFERASE-RELATED"/>
    <property type="match status" value="1"/>
</dbReference>
<dbReference type="EMBL" id="JAGPNK010000010">
    <property type="protein sequence ID" value="KAH7312421.1"/>
    <property type="molecule type" value="Genomic_DNA"/>
</dbReference>
<comment type="subcellular location">
    <subcellularLocation>
        <location evidence="1">Endoplasmic reticulum membrane</location>
        <topology evidence="1">Multi-pass membrane protein</topology>
    </subcellularLocation>
</comment>
<keyword evidence="7" id="KW-0808">Transferase</keyword>
<keyword evidence="11 15" id="KW-0472">Membrane</keyword>
<evidence type="ECO:0000256" key="9">
    <source>
        <dbReference type="ARBA" id="ARBA00022824"/>
    </source>
</evidence>